<reference evidence="2 3" key="1">
    <citation type="submission" date="2024-01" db="EMBL/GenBank/DDBJ databases">
        <title>The genomes of 5 underutilized Papilionoideae crops provide insights into root nodulation and disease resistanc.</title>
        <authorList>
            <person name="Jiang F."/>
        </authorList>
    </citation>
    <scope>NUCLEOTIDE SEQUENCE [LARGE SCALE GENOMIC DNA]</scope>
    <source>
        <strain evidence="2">LVBAO_FW01</strain>
        <tissue evidence="2">Leaves</tissue>
    </source>
</reference>
<evidence type="ECO:0000256" key="1">
    <source>
        <dbReference type="SAM" id="SignalP"/>
    </source>
</evidence>
<dbReference type="AlphaFoldDB" id="A0AAN9LQS9"/>
<dbReference type="Proteomes" id="UP001367508">
    <property type="component" value="Unassembled WGS sequence"/>
</dbReference>
<sequence>MRSIQSSCHSLITLPFVILLLERMTLAPAACPCNERLWLHDLPEVLRDANLTIRTCILITLYAITPCKFSEILLVPDFAPYYFILGSVQFNIDQCNPYGSLVKSFAFLDQCSKAVVSRMPPRGLAKAFKAIETFMNALWSSVVGRQMLIPGAVPLHTLGSYVQKV</sequence>
<protein>
    <submittedName>
        <fullName evidence="2">Uncharacterized protein</fullName>
    </submittedName>
</protein>
<evidence type="ECO:0000313" key="2">
    <source>
        <dbReference type="EMBL" id="KAK7338724.1"/>
    </source>
</evidence>
<keyword evidence="1" id="KW-0732">Signal</keyword>
<gene>
    <name evidence="2" type="ORF">VNO77_19354</name>
</gene>
<accession>A0AAN9LQS9</accession>
<name>A0AAN9LQS9_CANGL</name>
<dbReference type="EMBL" id="JAYMYQ010000004">
    <property type="protein sequence ID" value="KAK7338724.1"/>
    <property type="molecule type" value="Genomic_DNA"/>
</dbReference>
<feature type="signal peptide" evidence="1">
    <location>
        <begin position="1"/>
        <end position="29"/>
    </location>
</feature>
<feature type="chain" id="PRO_5042891041" evidence="1">
    <location>
        <begin position="30"/>
        <end position="165"/>
    </location>
</feature>
<comment type="caution">
    <text evidence="2">The sequence shown here is derived from an EMBL/GenBank/DDBJ whole genome shotgun (WGS) entry which is preliminary data.</text>
</comment>
<organism evidence="2 3">
    <name type="scientific">Canavalia gladiata</name>
    <name type="common">Sword bean</name>
    <name type="synonym">Dolichos gladiatus</name>
    <dbReference type="NCBI Taxonomy" id="3824"/>
    <lineage>
        <taxon>Eukaryota</taxon>
        <taxon>Viridiplantae</taxon>
        <taxon>Streptophyta</taxon>
        <taxon>Embryophyta</taxon>
        <taxon>Tracheophyta</taxon>
        <taxon>Spermatophyta</taxon>
        <taxon>Magnoliopsida</taxon>
        <taxon>eudicotyledons</taxon>
        <taxon>Gunneridae</taxon>
        <taxon>Pentapetalae</taxon>
        <taxon>rosids</taxon>
        <taxon>fabids</taxon>
        <taxon>Fabales</taxon>
        <taxon>Fabaceae</taxon>
        <taxon>Papilionoideae</taxon>
        <taxon>50 kb inversion clade</taxon>
        <taxon>NPAAA clade</taxon>
        <taxon>indigoferoid/millettioid clade</taxon>
        <taxon>Phaseoleae</taxon>
        <taxon>Canavalia</taxon>
    </lineage>
</organism>
<proteinExistence type="predicted"/>
<keyword evidence="3" id="KW-1185">Reference proteome</keyword>
<evidence type="ECO:0000313" key="3">
    <source>
        <dbReference type="Proteomes" id="UP001367508"/>
    </source>
</evidence>